<proteinExistence type="predicted"/>
<evidence type="ECO:0000313" key="4">
    <source>
        <dbReference type="EMBL" id="GAA4693309.1"/>
    </source>
</evidence>
<feature type="domain" description="N-acetyltransferase" evidence="3">
    <location>
        <begin position="174"/>
        <end position="331"/>
    </location>
</feature>
<gene>
    <name evidence="4" type="ORF">GCM10023226_33970</name>
</gene>
<dbReference type="EMBL" id="BAABIM010000004">
    <property type="protein sequence ID" value="GAA4693309.1"/>
    <property type="molecule type" value="Genomic_DNA"/>
</dbReference>
<dbReference type="Gene3D" id="3.40.630.30">
    <property type="match status" value="1"/>
</dbReference>
<organism evidence="4 5">
    <name type="scientific">Nocardioides nanhaiensis</name>
    <dbReference type="NCBI Taxonomy" id="1476871"/>
    <lineage>
        <taxon>Bacteria</taxon>
        <taxon>Bacillati</taxon>
        <taxon>Actinomycetota</taxon>
        <taxon>Actinomycetes</taxon>
        <taxon>Propionibacteriales</taxon>
        <taxon>Nocardioidaceae</taxon>
        <taxon>Nocardioides</taxon>
    </lineage>
</organism>
<reference evidence="5" key="1">
    <citation type="journal article" date="2019" name="Int. J. Syst. Evol. Microbiol.">
        <title>The Global Catalogue of Microorganisms (GCM) 10K type strain sequencing project: providing services to taxonomists for standard genome sequencing and annotation.</title>
        <authorList>
            <consortium name="The Broad Institute Genomics Platform"/>
            <consortium name="The Broad Institute Genome Sequencing Center for Infectious Disease"/>
            <person name="Wu L."/>
            <person name="Ma J."/>
        </authorList>
    </citation>
    <scope>NUCLEOTIDE SEQUENCE [LARGE SCALE GENOMIC DNA]</scope>
    <source>
        <strain evidence="5">JCM 18127</strain>
    </source>
</reference>
<dbReference type="PANTHER" id="PTHR43877">
    <property type="entry name" value="AMINOALKYLPHOSPHONATE N-ACETYLTRANSFERASE-RELATED-RELATED"/>
    <property type="match status" value="1"/>
</dbReference>
<comment type="caution">
    <text evidence="4">The sequence shown here is derived from an EMBL/GenBank/DDBJ whole genome shotgun (WGS) entry which is preliminary data.</text>
</comment>
<protein>
    <submittedName>
        <fullName evidence="4">GNAT family N-acetyltransferase</fullName>
    </submittedName>
</protein>
<dbReference type="Proteomes" id="UP001500621">
    <property type="component" value="Unassembled WGS sequence"/>
</dbReference>
<dbReference type="RefSeq" id="WP_345268074.1">
    <property type="nucleotide sequence ID" value="NZ_BAABIM010000004.1"/>
</dbReference>
<evidence type="ECO:0000259" key="3">
    <source>
        <dbReference type="PROSITE" id="PS51186"/>
    </source>
</evidence>
<evidence type="ECO:0000313" key="5">
    <source>
        <dbReference type="Proteomes" id="UP001500621"/>
    </source>
</evidence>
<dbReference type="InterPro" id="IPR050832">
    <property type="entry name" value="Bact_Acetyltransf"/>
</dbReference>
<sequence>MTSTAAGVTLRPLTTDDIPAHAALLAACEAVDDTGEHYSAADLVEEYANPDLDPAQDIVGAWSGEELVGYALVYPRSTDGTHQRVHLEGMTHPEHRGLGIGSLLVGAMLARADAVHAERHPDLPLRLGVHGVSTNRAQEELLAEHGLVPDRWSFAMRVRLPVGAAAPPSLPEDLALHTWTPELDPALHAAHNEVFLDHPGFTPWTEVMWEQWVRGSRSFRPDVTLLLTPRDRPDHVVAYVQTSEFDAHQEATGRREAYVAKVGTRREHRGRGLAALLLGEALRRYADAGYDEAALDVDSENPTGALGLYRRAGFEVERRFTTYALVRPPLAEGGA</sequence>
<keyword evidence="1" id="KW-0808">Transferase</keyword>
<dbReference type="Pfam" id="PF00583">
    <property type="entry name" value="Acetyltransf_1"/>
    <property type="match status" value="2"/>
</dbReference>
<name>A0ABP8WQD5_9ACTN</name>
<dbReference type="CDD" id="cd04301">
    <property type="entry name" value="NAT_SF"/>
    <property type="match status" value="1"/>
</dbReference>
<evidence type="ECO:0000256" key="2">
    <source>
        <dbReference type="ARBA" id="ARBA00023315"/>
    </source>
</evidence>
<dbReference type="SUPFAM" id="SSF55729">
    <property type="entry name" value="Acyl-CoA N-acyltransferases (Nat)"/>
    <property type="match status" value="2"/>
</dbReference>
<accession>A0ABP8WQD5</accession>
<dbReference type="PROSITE" id="PS51186">
    <property type="entry name" value="GNAT"/>
    <property type="match status" value="2"/>
</dbReference>
<evidence type="ECO:0000256" key="1">
    <source>
        <dbReference type="ARBA" id="ARBA00022679"/>
    </source>
</evidence>
<dbReference type="InterPro" id="IPR000182">
    <property type="entry name" value="GNAT_dom"/>
</dbReference>
<feature type="domain" description="N-acetyltransferase" evidence="3">
    <location>
        <begin position="8"/>
        <end position="161"/>
    </location>
</feature>
<keyword evidence="2" id="KW-0012">Acyltransferase</keyword>
<keyword evidence="5" id="KW-1185">Reference proteome</keyword>
<dbReference type="InterPro" id="IPR016181">
    <property type="entry name" value="Acyl_CoA_acyltransferase"/>
</dbReference>